<evidence type="ECO:0000256" key="8">
    <source>
        <dbReference type="ARBA" id="ARBA00023012"/>
    </source>
</evidence>
<feature type="transmembrane region" description="Helical" evidence="9">
    <location>
        <begin position="948"/>
        <end position="974"/>
    </location>
</feature>
<feature type="transmembrane region" description="Helical" evidence="9">
    <location>
        <begin position="324"/>
        <end position="343"/>
    </location>
</feature>
<keyword evidence="8" id="KW-0902">Two-component regulatory system</keyword>
<dbReference type="SUPFAM" id="SSF47384">
    <property type="entry name" value="Homodimeric domain of signal transducing histidine kinase"/>
    <property type="match status" value="1"/>
</dbReference>
<dbReference type="Gene3D" id="6.10.340.10">
    <property type="match status" value="1"/>
</dbReference>
<feature type="transmembrane region" description="Helical" evidence="9">
    <location>
        <begin position="724"/>
        <end position="745"/>
    </location>
</feature>
<keyword evidence="12" id="KW-1185">Reference proteome</keyword>
<dbReference type="InterPro" id="IPR003594">
    <property type="entry name" value="HATPase_dom"/>
</dbReference>
<dbReference type="EC" id="2.7.13.3" evidence="2"/>
<evidence type="ECO:0000256" key="7">
    <source>
        <dbReference type="ARBA" id="ARBA00022840"/>
    </source>
</evidence>
<evidence type="ECO:0000256" key="5">
    <source>
        <dbReference type="ARBA" id="ARBA00022741"/>
    </source>
</evidence>
<dbReference type="Pfam" id="PF02518">
    <property type="entry name" value="HATPase_c"/>
    <property type="match status" value="1"/>
</dbReference>
<dbReference type="Gene3D" id="3.30.565.10">
    <property type="entry name" value="Histidine kinase-like ATPase, C-terminal domain"/>
    <property type="match status" value="1"/>
</dbReference>
<keyword evidence="3" id="KW-0597">Phosphoprotein</keyword>
<evidence type="ECO:0000256" key="1">
    <source>
        <dbReference type="ARBA" id="ARBA00000085"/>
    </source>
</evidence>
<feature type="domain" description="Histidine kinase" evidence="10">
    <location>
        <begin position="1043"/>
        <end position="1257"/>
    </location>
</feature>
<keyword evidence="9" id="KW-0472">Membrane</keyword>
<feature type="transmembrane region" description="Helical" evidence="9">
    <location>
        <begin position="282"/>
        <end position="303"/>
    </location>
</feature>
<dbReference type="EMBL" id="BAABEZ010000001">
    <property type="protein sequence ID" value="GAA4448588.1"/>
    <property type="molecule type" value="Genomic_DNA"/>
</dbReference>
<dbReference type="GO" id="GO:0016301">
    <property type="term" value="F:kinase activity"/>
    <property type="evidence" value="ECO:0007669"/>
    <property type="project" value="UniProtKB-KW"/>
</dbReference>
<dbReference type="Proteomes" id="UP001501410">
    <property type="component" value="Unassembled WGS sequence"/>
</dbReference>
<evidence type="ECO:0000313" key="11">
    <source>
        <dbReference type="EMBL" id="GAA4448588.1"/>
    </source>
</evidence>
<keyword evidence="4" id="KW-0808">Transferase</keyword>
<feature type="transmembrane region" description="Helical" evidence="9">
    <location>
        <begin position="369"/>
        <end position="396"/>
    </location>
</feature>
<dbReference type="SUPFAM" id="SSF55874">
    <property type="entry name" value="ATPase domain of HSP90 chaperone/DNA topoisomerase II/histidine kinase"/>
    <property type="match status" value="1"/>
</dbReference>
<keyword evidence="9" id="KW-1133">Transmembrane helix</keyword>
<evidence type="ECO:0000256" key="3">
    <source>
        <dbReference type="ARBA" id="ARBA00022553"/>
    </source>
</evidence>
<dbReference type="SMART" id="SM00388">
    <property type="entry name" value="HisKA"/>
    <property type="match status" value="1"/>
</dbReference>
<dbReference type="PANTHER" id="PTHR43065:SF10">
    <property type="entry name" value="PEROXIDE STRESS-ACTIVATED HISTIDINE KINASE MAK3"/>
    <property type="match status" value="1"/>
</dbReference>
<comment type="caution">
    <text evidence="11">The sequence shown here is derived from an EMBL/GenBank/DDBJ whole genome shotgun (WGS) entry which is preliminary data.</text>
</comment>
<evidence type="ECO:0000256" key="2">
    <source>
        <dbReference type="ARBA" id="ARBA00012438"/>
    </source>
</evidence>
<dbReference type="InterPro" id="IPR005467">
    <property type="entry name" value="His_kinase_dom"/>
</dbReference>
<dbReference type="Pfam" id="PF00512">
    <property type="entry name" value="HisKA"/>
    <property type="match status" value="1"/>
</dbReference>
<feature type="transmembrane region" description="Helical" evidence="9">
    <location>
        <begin position="240"/>
        <end position="262"/>
    </location>
</feature>
<dbReference type="InterPro" id="IPR003661">
    <property type="entry name" value="HisK_dim/P_dom"/>
</dbReference>
<evidence type="ECO:0000256" key="9">
    <source>
        <dbReference type="SAM" id="Phobius"/>
    </source>
</evidence>
<evidence type="ECO:0000256" key="6">
    <source>
        <dbReference type="ARBA" id="ARBA00022777"/>
    </source>
</evidence>
<dbReference type="PRINTS" id="PR00344">
    <property type="entry name" value="BCTRLSENSOR"/>
</dbReference>
<accession>A0ABP8MF74</accession>
<evidence type="ECO:0000256" key="4">
    <source>
        <dbReference type="ARBA" id="ARBA00022679"/>
    </source>
</evidence>
<dbReference type="Gene3D" id="1.10.287.130">
    <property type="match status" value="1"/>
</dbReference>
<keyword evidence="9" id="KW-0812">Transmembrane</keyword>
<comment type="catalytic activity">
    <reaction evidence="1">
        <text>ATP + protein L-histidine = ADP + protein N-phospho-L-histidine.</text>
        <dbReference type="EC" id="2.7.13.3"/>
    </reaction>
</comment>
<proteinExistence type="predicted"/>
<feature type="transmembrane region" description="Helical" evidence="9">
    <location>
        <begin position="776"/>
        <end position="797"/>
    </location>
</feature>
<dbReference type="SMART" id="SM00387">
    <property type="entry name" value="HATPase_c"/>
    <property type="match status" value="1"/>
</dbReference>
<feature type="transmembrane region" description="Helical" evidence="9">
    <location>
        <begin position="208"/>
        <end position="228"/>
    </location>
</feature>
<dbReference type="InterPro" id="IPR036890">
    <property type="entry name" value="HATPase_C_sf"/>
</dbReference>
<evidence type="ECO:0000313" key="12">
    <source>
        <dbReference type="Proteomes" id="UP001501410"/>
    </source>
</evidence>
<keyword evidence="5" id="KW-0547">Nucleotide-binding</keyword>
<name>A0ABP8MF74_9BACT</name>
<gene>
    <name evidence="11" type="ORF">GCM10023092_01380</name>
</gene>
<keyword evidence="6 11" id="KW-0418">Kinase</keyword>
<dbReference type="CDD" id="cd00082">
    <property type="entry name" value="HisKA"/>
    <property type="match status" value="1"/>
</dbReference>
<dbReference type="PANTHER" id="PTHR43065">
    <property type="entry name" value="SENSOR HISTIDINE KINASE"/>
    <property type="match status" value="1"/>
</dbReference>
<organism evidence="11 12">
    <name type="scientific">Rurimicrobium arvi</name>
    <dbReference type="NCBI Taxonomy" id="2049916"/>
    <lineage>
        <taxon>Bacteria</taxon>
        <taxon>Pseudomonadati</taxon>
        <taxon>Bacteroidota</taxon>
        <taxon>Chitinophagia</taxon>
        <taxon>Chitinophagales</taxon>
        <taxon>Chitinophagaceae</taxon>
        <taxon>Rurimicrobium</taxon>
    </lineage>
</organism>
<keyword evidence="7" id="KW-0067">ATP-binding</keyword>
<dbReference type="InterPro" id="IPR004358">
    <property type="entry name" value="Sig_transdc_His_kin-like_C"/>
</dbReference>
<feature type="transmembrane region" description="Helical" evidence="9">
    <location>
        <begin position="466"/>
        <end position="488"/>
    </location>
</feature>
<sequence>MKRNMKRNAILICALTSVVLWILASYTFVTERKKLEPQSLTALLQKDILDKEQSVAALLRNHQFTKRLWTNTLSEKELTQLNARGIVVRIYDSSGLLFWSRNDFPVKTTSFLPNLQAIQEDNLLFLYQSFGKAAYPSRRMNLVIPVFRRFETSNEYLHSGFFASEDIPESSQLSLTAKSGFTPVRGTDGLPLFHIKINKEDIKPFVPGGRIICLCLLAVLMTVVTLHLMALHLARIYNALLGAGTLLLLLTIVSGLIFKAGLPFHLGNLELFSPRLYASSTFLPSFGHLLIHVCGFFWVLYFLHATMHTYDKDMIAAKLHRFRWLLTVLMIMVITFLAIYIQYLHQSMIFDSDISFDTNTVRATDQFTILALVICVLLARAFMYILYCGNYILGVLVQPREKYVLIFIVSIMCLMLHYFFLGAHHPWIRPSQLQFWFDIFAALWALGYIYFLDIRSAKGQHYNSSLFSLIFISVYFSILFAVCFKLFIDQKEQNITRLAFAERLARMQDTEMEIRFDEVQRKISADTVLQQWLVNRDSVTIADLYKHFKLFNSDIYFTRYGLDVYLFDQSGAPLIPGASVPLDSFTKIKGHSSPTLNPYLYFRADSSERGSYLALVPIRKDSLHALLGYLAVNFRLKQNIVLSLYPRLLKDQTDFASDKEVNYDYAIYINGKLSTRAGDYNFDYRLPSQHFEQSYVVRQQGDYSMLYYRAAPNVVYLVAYRNNLLLGMLTLFSFLFGISLVLFTLESWTKTLAKIWLFNKPATTVYNASMSVRVKYFALGFTAVSFFVIGLSTVIFLTNRYQSNSLENLKGTLTNVSEAVNEYLSNQKVIDTARTLEHELAQNEELAYFLTSIAQQQKIDINIFGMNGRMVFTTQEKIYLQNVLDPLISPIAFQELHKNGMTEYLQQEQIGSLVYTAGYAVISDDHGKAVGFLNIPSFYTKKRLDEQIMSLITTLLNIYTILLLISSVITFLFINTLTRSLNLVANSLRNVNLKSNELIHWPYDDEIGLLVNEYNKMVATVERNARSLVLDERQSAWREMAQQVAHEIKNPLTPMKLNIQYLQQAINSNHPDIINLTKRVSSSIIEQIDNLNYIASEFSNFAKMPENKTERIDIKSMLERIVLLFSGNKDLTVTHSFPEGQVIVFADHSQMLRIFTNIVQNAAEAMLPADERHGQIDIRLSFSEDLESISVIVKDNGSGIPENVKDKIFDPYFTTKSSGTGLGLAMTKKIIELWGGTIRFESVSGEGTTFFIELPLG</sequence>
<evidence type="ECO:0000259" key="10">
    <source>
        <dbReference type="PROSITE" id="PS50109"/>
    </source>
</evidence>
<reference evidence="12" key="1">
    <citation type="journal article" date="2019" name="Int. J. Syst. Evol. Microbiol.">
        <title>The Global Catalogue of Microorganisms (GCM) 10K type strain sequencing project: providing services to taxonomists for standard genome sequencing and annotation.</title>
        <authorList>
            <consortium name="The Broad Institute Genomics Platform"/>
            <consortium name="The Broad Institute Genome Sequencing Center for Infectious Disease"/>
            <person name="Wu L."/>
            <person name="Ma J."/>
        </authorList>
    </citation>
    <scope>NUCLEOTIDE SEQUENCE [LARGE SCALE GENOMIC DNA]</scope>
    <source>
        <strain evidence="12">JCM 31921</strain>
    </source>
</reference>
<feature type="transmembrane region" description="Helical" evidence="9">
    <location>
        <begin position="403"/>
        <end position="421"/>
    </location>
</feature>
<dbReference type="PROSITE" id="PS50109">
    <property type="entry name" value="HIS_KIN"/>
    <property type="match status" value="1"/>
</dbReference>
<dbReference type="InterPro" id="IPR036097">
    <property type="entry name" value="HisK_dim/P_sf"/>
</dbReference>
<protein>
    <recommendedName>
        <fullName evidence="2">histidine kinase</fullName>
        <ecNumber evidence="2">2.7.13.3</ecNumber>
    </recommendedName>
</protein>